<name>A0A931C7F7_9ACTN</name>
<dbReference type="Proteomes" id="UP000598146">
    <property type="component" value="Unassembled WGS sequence"/>
</dbReference>
<dbReference type="EMBL" id="JADQTO010000006">
    <property type="protein sequence ID" value="MBG0562772.1"/>
    <property type="molecule type" value="Genomic_DNA"/>
</dbReference>
<evidence type="ECO:0000313" key="2">
    <source>
        <dbReference type="EMBL" id="MBG0562772.1"/>
    </source>
</evidence>
<gene>
    <name evidence="2" type="ORF">I4J89_15050</name>
</gene>
<dbReference type="RefSeq" id="WP_196414568.1">
    <property type="nucleotide sequence ID" value="NZ_JADQTO010000006.1"/>
</dbReference>
<evidence type="ECO:0000313" key="3">
    <source>
        <dbReference type="Proteomes" id="UP000598146"/>
    </source>
</evidence>
<dbReference type="AlphaFoldDB" id="A0A931C7F7"/>
<accession>A0A931C7F7</accession>
<keyword evidence="3" id="KW-1185">Reference proteome</keyword>
<sequence>MRLLLNGAFDELFQTFESSAFHLEVSDEYDLPEESEPIRRFLAGEPDDYAWQKPWLDLIRGATAAGRRVERLRVVSVPHGDYTRWLLTISALNIQAGEDIRWLRRDAVNGLALAADDFWLFDRTRVVFTLFAADGSFAGGAATQDREIVAHCRRVRDELWPVAVPHADYVR</sequence>
<proteinExistence type="predicted"/>
<reference evidence="2" key="1">
    <citation type="submission" date="2020-11" db="EMBL/GenBank/DDBJ databases">
        <title>Isolation and identification of active actinomycetes.</title>
        <authorList>
            <person name="Sun X."/>
        </authorList>
    </citation>
    <scope>NUCLEOTIDE SEQUENCE</scope>
    <source>
        <strain evidence="2">NEAU-A11</strain>
    </source>
</reference>
<organism evidence="2 3">
    <name type="scientific">Actinoplanes aureus</name>
    <dbReference type="NCBI Taxonomy" id="2792083"/>
    <lineage>
        <taxon>Bacteria</taxon>
        <taxon>Bacillati</taxon>
        <taxon>Actinomycetota</taxon>
        <taxon>Actinomycetes</taxon>
        <taxon>Micromonosporales</taxon>
        <taxon>Micromonosporaceae</taxon>
        <taxon>Actinoplanes</taxon>
    </lineage>
</organism>
<comment type="caution">
    <text evidence="2">The sequence shown here is derived from an EMBL/GenBank/DDBJ whole genome shotgun (WGS) entry which is preliminary data.</text>
</comment>
<protein>
    <recommendedName>
        <fullName evidence="1">DUF6879 domain-containing protein</fullName>
    </recommendedName>
</protein>
<dbReference type="Pfam" id="PF21806">
    <property type="entry name" value="DUF6879"/>
    <property type="match status" value="1"/>
</dbReference>
<feature type="domain" description="DUF6879" evidence="1">
    <location>
        <begin position="8"/>
        <end position="170"/>
    </location>
</feature>
<evidence type="ECO:0000259" key="1">
    <source>
        <dbReference type="Pfam" id="PF21806"/>
    </source>
</evidence>
<dbReference type="InterPro" id="IPR049244">
    <property type="entry name" value="DUF6879"/>
</dbReference>